<reference evidence="1" key="1">
    <citation type="submission" date="2019-10" db="EMBL/GenBank/DDBJ databases">
        <title>Conservation and host-specific expression of non-tandemly repeated heterogenous ribosome RNA gene in arbuscular mycorrhizal fungi.</title>
        <authorList>
            <person name="Maeda T."/>
            <person name="Kobayashi Y."/>
            <person name="Nakagawa T."/>
            <person name="Ezawa T."/>
            <person name="Yamaguchi K."/>
            <person name="Bino T."/>
            <person name="Nishimoto Y."/>
            <person name="Shigenobu S."/>
            <person name="Kawaguchi M."/>
        </authorList>
    </citation>
    <scope>NUCLEOTIDE SEQUENCE</scope>
    <source>
        <strain evidence="1">HR1</strain>
    </source>
</reference>
<evidence type="ECO:0008006" key="3">
    <source>
        <dbReference type="Google" id="ProtNLM"/>
    </source>
</evidence>
<dbReference type="EMBL" id="BLAL01000236">
    <property type="protein sequence ID" value="GES94372.1"/>
    <property type="molecule type" value="Genomic_DNA"/>
</dbReference>
<proteinExistence type="predicted"/>
<evidence type="ECO:0000313" key="2">
    <source>
        <dbReference type="Proteomes" id="UP000615446"/>
    </source>
</evidence>
<accession>A0A8H3QWT7</accession>
<name>A0A8H3QWT7_9GLOM</name>
<comment type="caution">
    <text evidence="1">The sequence shown here is derived from an EMBL/GenBank/DDBJ whole genome shotgun (WGS) entry which is preliminary data.</text>
</comment>
<dbReference type="AlphaFoldDB" id="A0A8H3QWT7"/>
<sequence length="322" mass="37654">MYFDAGVNSKTKSEYWHGTLWAESPLFGQEQLMISGEIYQCDDFVYYYDNERKLGRLRAILLNEENQQYQLRIQKVLDYSDLPGTFKGELRQNRSLSGEVWLQDEPFLTITTSQISEKVAADTLRITEILYKHHTHWRIRDATFFYQHPSEYISIRQPPSPTILVYKLFLDIYYDDFGTFRNDYHSLGGVYVQFGNMPARQKKLLKNYFVLGFVPFSGNFNEFMLPFISEMKEFEQGKLMEVNGQDAYVIASLGVVTADLPQENNMCGVLRHNANKGCRTCTASRKSLTNFFQDVPATSRYHHITDDQFKEIFNEPTTTRQR</sequence>
<dbReference type="Proteomes" id="UP000615446">
    <property type="component" value="Unassembled WGS sequence"/>
</dbReference>
<evidence type="ECO:0000313" key="1">
    <source>
        <dbReference type="EMBL" id="GES94372.1"/>
    </source>
</evidence>
<protein>
    <recommendedName>
        <fullName evidence="3">BAH domain-containing protein</fullName>
    </recommendedName>
</protein>
<dbReference type="OrthoDB" id="2351769at2759"/>
<gene>
    <name evidence="1" type="ORF">RCL2_002110700</name>
</gene>
<organism evidence="1 2">
    <name type="scientific">Rhizophagus clarus</name>
    <dbReference type="NCBI Taxonomy" id="94130"/>
    <lineage>
        <taxon>Eukaryota</taxon>
        <taxon>Fungi</taxon>
        <taxon>Fungi incertae sedis</taxon>
        <taxon>Mucoromycota</taxon>
        <taxon>Glomeromycotina</taxon>
        <taxon>Glomeromycetes</taxon>
        <taxon>Glomerales</taxon>
        <taxon>Glomeraceae</taxon>
        <taxon>Rhizophagus</taxon>
    </lineage>
</organism>